<reference evidence="2" key="1">
    <citation type="submission" date="2023-06" db="EMBL/GenBank/DDBJ databases">
        <authorList>
            <consortium name="Lawrence Berkeley National Laboratory"/>
            <person name="Ahrendt S."/>
            <person name="Sahu N."/>
            <person name="Indic B."/>
            <person name="Wong-Bajracharya J."/>
            <person name="Merenyi Z."/>
            <person name="Ke H.-M."/>
            <person name="Monk M."/>
            <person name="Kocsube S."/>
            <person name="Drula E."/>
            <person name="Lipzen A."/>
            <person name="Balint B."/>
            <person name="Henrissat B."/>
            <person name="Andreopoulos B."/>
            <person name="Martin F.M."/>
            <person name="Harder C.B."/>
            <person name="Rigling D."/>
            <person name="Ford K.L."/>
            <person name="Foster G.D."/>
            <person name="Pangilinan J."/>
            <person name="Papanicolaou A."/>
            <person name="Barry K."/>
            <person name="LaButti K."/>
            <person name="Viragh M."/>
            <person name="Koriabine M."/>
            <person name="Yan M."/>
            <person name="Riley R."/>
            <person name="Champramary S."/>
            <person name="Plett K.L."/>
            <person name="Tsai I.J."/>
            <person name="Slot J."/>
            <person name="Sipos G."/>
            <person name="Plett J."/>
            <person name="Nagy L.G."/>
            <person name="Grigoriev I.V."/>
        </authorList>
    </citation>
    <scope>NUCLEOTIDE SEQUENCE</scope>
    <source>
        <strain evidence="2">HWK02</strain>
    </source>
</reference>
<evidence type="ECO:0000313" key="2">
    <source>
        <dbReference type="EMBL" id="KAK0499032.1"/>
    </source>
</evidence>
<gene>
    <name evidence="2" type="ORF">EDD18DRAFT_59872</name>
</gene>
<feature type="region of interest" description="Disordered" evidence="1">
    <location>
        <begin position="343"/>
        <end position="379"/>
    </location>
</feature>
<protein>
    <submittedName>
        <fullName evidence="2">Uncharacterized protein</fullName>
    </submittedName>
</protein>
<dbReference type="EMBL" id="JAUEPU010000010">
    <property type="protein sequence ID" value="KAK0499032.1"/>
    <property type="molecule type" value="Genomic_DNA"/>
</dbReference>
<organism evidence="2 3">
    <name type="scientific">Armillaria luteobubalina</name>
    <dbReference type="NCBI Taxonomy" id="153913"/>
    <lineage>
        <taxon>Eukaryota</taxon>
        <taxon>Fungi</taxon>
        <taxon>Dikarya</taxon>
        <taxon>Basidiomycota</taxon>
        <taxon>Agaricomycotina</taxon>
        <taxon>Agaricomycetes</taxon>
        <taxon>Agaricomycetidae</taxon>
        <taxon>Agaricales</taxon>
        <taxon>Marasmiineae</taxon>
        <taxon>Physalacriaceae</taxon>
        <taxon>Armillaria</taxon>
    </lineage>
</organism>
<accession>A0AA39UQH9</accession>
<sequence length="394" mass="44855">MIPFHWLTRIFSSFYYFIMPPPPRNDDMFIFIEEPHAVSRASTILRNLKNRNDFLDNGVGNIYVERVEYRKSCKPRSPLEHEYLVVTVKESTGAERRGYLLVDRLNDDPSANIAQICAQPDEADPDSPSPPAPSPPAPPPDNRWETDNRIHRAGARLKGFSKFKAPDALDRVIILRNIADADAAQNHCPYHILMIMDFRQDQRRVTLEDFLLLVHTTSSNTKVYHLIFAQCYWFAYTIWTVLQLATEAHAACTRFSARQGKLSSIPQGLLPVGRGYGVNDSRTPATIKRQWEAAKVEADREWAVLQQAHYAPDLARAAAEQALEQERAASQAALQQERVARQQAEAASQQERVARQQAEAASQRERVARQQAEAEADELRAMLQLHRQRHPDNV</sequence>
<evidence type="ECO:0000313" key="3">
    <source>
        <dbReference type="Proteomes" id="UP001175228"/>
    </source>
</evidence>
<name>A0AA39UQH9_9AGAR</name>
<feature type="compositionally biased region" description="Pro residues" evidence="1">
    <location>
        <begin position="127"/>
        <end position="141"/>
    </location>
</feature>
<feature type="compositionally biased region" description="Low complexity" evidence="1">
    <location>
        <begin position="343"/>
        <end position="361"/>
    </location>
</feature>
<feature type="region of interest" description="Disordered" evidence="1">
    <location>
        <begin position="120"/>
        <end position="146"/>
    </location>
</feature>
<dbReference type="Proteomes" id="UP001175228">
    <property type="component" value="Unassembled WGS sequence"/>
</dbReference>
<proteinExistence type="predicted"/>
<comment type="caution">
    <text evidence="2">The sequence shown here is derived from an EMBL/GenBank/DDBJ whole genome shotgun (WGS) entry which is preliminary data.</text>
</comment>
<keyword evidence="3" id="KW-1185">Reference proteome</keyword>
<evidence type="ECO:0000256" key="1">
    <source>
        <dbReference type="SAM" id="MobiDB-lite"/>
    </source>
</evidence>
<dbReference type="AlphaFoldDB" id="A0AA39UQH9"/>